<accession>A0AAE1CAR9</accession>
<reference evidence="2" key="2">
    <citation type="submission" date="2023-06" db="EMBL/GenBank/DDBJ databases">
        <authorList>
            <consortium name="Lawrence Berkeley National Laboratory"/>
            <person name="Haridas S."/>
            <person name="Hensen N."/>
            <person name="Bonometti L."/>
            <person name="Westerberg I."/>
            <person name="Brannstrom I.O."/>
            <person name="Guillou S."/>
            <person name="Cros-Aarteil S."/>
            <person name="Calhoun S."/>
            <person name="Kuo A."/>
            <person name="Mondo S."/>
            <person name="Pangilinan J."/>
            <person name="Riley R."/>
            <person name="Labutti K."/>
            <person name="Andreopoulos B."/>
            <person name="Lipzen A."/>
            <person name="Chen C."/>
            <person name="Yanf M."/>
            <person name="Daum C."/>
            <person name="Ng V."/>
            <person name="Clum A."/>
            <person name="Steindorff A."/>
            <person name="Ohm R."/>
            <person name="Martin F."/>
            <person name="Silar P."/>
            <person name="Natvig D."/>
            <person name="Lalanne C."/>
            <person name="Gautier V."/>
            <person name="Ament-Velasquez S.L."/>
            <person name="Kruys A."/>
            <person name="Hutchinson M.I."/>
            <person name="Powell A.J."/>
            <person name="Barry K."/>
            <person name="Miller A.N."/>
            <person name="Grigoriev I.V."/>
            <person name="Debuchy R."/>
            <person name="Gladieux P."/>
            <person name="Thoren M.H."/>
            <person name="Johannesson H."/>
        </authorList>
    </citation>
    <scope>NUCLEOTIDE SEQUENCE</scope>
    <source>
        <strain evidence="2">CBS 314.62</strain>
    </source>
</reference>
<name>A0AAE1CAR9_9PEZI</name>
<dbReference type="AlphaFoldDB" id="A0AAE1CAR9"/>
<feature type="region of interest" description="Disordered" evidence="1">
    <location>
        <begin position="116"/>
        <end position="140"/>
    </location>
</feature>
<comment type="caution">
    <text evidence="2">The sequence shown here is derived from an EMBL/GenBank/DDBJ whole genome shotgun (WGS) entry which is preliminary data.</text>
</comment>
<evidence type="ECO:0000256" key="1">
    <source>
        <dbReference type="SAM" id="MobiDB-lite"/>
    </source>
</evidence>
<reference evidence="2" key="1">
    <citation type="journal article" date="2023" name="Mol. Phylogenet. Evol.">
        <title>Genome-scale phylogeny and comparative genomics of the fungal order Sordariales.</title>
        <authorList>
            <person name="Hensen N."/>
            <person name="Bonometti L."/>
            <person name="Westerberg I."/>
            <person name="Brannstrom I.O."/>
            <person name="Guillou S."/>
            <person name="Cros-Aarteil S."/>
            <person name="Calhoun S."/>
            <person name="Haridas S."/>
            <person name="Kuo A."/>
            <person name="Mondo S."/>
            <person name="Pangilinan J."/>
            <person name="Riley R."/>
            <person name="LaButti K."/>
            <person name="Andreopoulos B."/>
            <person name="Lipzen A."/>
            <person name="Chen C."/>
            <person name="Yan M."/>
            <person name="Daum C."/>
            <person name="Ng V."/>
            <person name="Clum A."/>
            <person name="Steindorff A."/>
            <person name="Ohm R.A."/>
            <person name="Martin F."/>
            <person name="Silar P."/>
            <person name="Natvig D.O."/>
            <person name="Lalanne C."/>
            <person name="Gautier V."/>
            <person name="Ament-Velasquez S.L."/>
            <person name="Kruys A."/>
            <person name="Hutchinson M.I."/>
            <person name="Powell A.J."/>
            <person name="Barry K."/>
            <person name="Miller A.N."/>
            <person name="Grigoriev I.V."/>
            <person name="Debuchy R."/>
            <person name="Gladieux P."/>
            <person name="Hiltunen Thoren M."/>
            <person name="Johannesson H."/>
        </authorList>
    </citation>
    <scope>NUCLEOTIDE SEQUENCE</scope>
    <source>
        <strain evidence="2">CBS 314.62</strain>
    </source>
</reference>
<proteinExistence type="predicted"/>
<sequence length="212" mass="24029">MPLPVQKPRSHRAQISLFAPYPRIGRSVSTTISMLCSTSLCLRQRIAQRIAQRRHKNQNASAIVVVTKGGGEPRVSIAHESLKNQMPSHLFFVSDEKRTRPTGKWSASRRNWNSARPFASKADGARPTGRGRRGEKPEPRLQLDLEESRAVWLLASRGCFRTRLLVIIVCSYYVVRTHKVASIWTRHRSLVSINQAKTNKCRRCQAKHAVQA</sequence>
<keyword evidence="3" id="KW-1185">Reference proteome</keyword>
<dbReference type="Proteomes" id="UP001270362">
    <property type="component" value="Unassembled WGS sequence"/>
</dbReference>
<protein>
    <submittedName>
        <fullName evidence="2">Uncharacterized protein</fullName>
    </submittedName>
</protein>
<gene>
    <name evidence="2" type="ORF">B0T22DRAFT_233336</name>
</gene>
<dbReference type="EMBL" id="JAULSO010000003">
    <property type="protein sequence ID" value="KAK3685879.1"/>
    <property type="molecule type" value="Genomic_DNA"/>
</dbReference>
<evidence type="ECO:0000313" key="2">
    <source>
        <dbReference type="EMBL" id="KAK3685879.1"/>
    </source>
</evidence>
<organism evidence="2 3">
    <name type="scientific">Podospora appendiculata</name>
    <dbReference type="NCBI Taxonomy" id="314037"/>
    <lineage>
        <taxon>Eukaryota</taxon>
        <taxon>Fungi</taxon>
        <taxon>Dikarya</taxon>
        <taxon>Ascomycota</taxon>
        <taxon>Pezizomycotina</taxon>
        <taxon>Sordariomycetes</taxon>
        <taxon>Sordariomycetidae</taxon>
        <taxon>Sordariales</taxon>
        <taxon>Podosporaceae</taxon>
        <taxon>Podospora</taxon>
    </lineage>
</organism>
<evidence type="ECO:0000313" key="3">
    <source>
        <dbReference type="Proteomes" id="UP001270362"/>
    </source>
</evidence>